<evidence type="ECO:0000256" key="1">
    <source>
        <dbReference type="SAM" id="MobiDB-lite"/>
    </source>
</evidence>
<evidence type="ECO:0000313" key="2">
    <source>
        <dbReference type="EMBL" id="KAK9186614.1"/>
    </source>
</evidence>
<name>A0AAP0LYX1_9ROSI</name>
<feature type="region of interest" description="Disordered" evidence="1">
    <location>
        <begin position="1"/>
        <end position="23"/>
    </location>
</feature>
<dbReference type="Proteomes" id="UP001428341">
    <property type="component" value="Unassembled WGS sequence"/>
</dbReference>
<keyword evidence="3" id="KW-1185">Reference proteome</keyword>
<proteinExistence type="predicted"/>
<organism evidence="2 3">
    <name type="scientific">Citrus x changshan-huyou</name>
    <dbReference type="NCBI Taxonomy" id="2935761"/>
    <lineage>
        <taxon>Eukaryota</taxon>
        <taxon>Viridiplantae</taxon>
        <taxon>Streptophyta</taxon>
        <taxon>Embryophyta</taxon>
        <taxon>Tracheophyta</taxon>
        <taxon>Spermatophyta</taxon>
        <taxon>Magnoliopsida</taxon>
        <taxon>eudicotyledons</taxon>
        <taxon>Gunneridae</taxon>
        <taxon>Pentapetalae</taxon>
        <taxon>rosids</taxon>
        <taxon>malvids</taxon>
        <taxon>Sapindales</taxon>
        <taxon>Rutaceae</taxon>
        <taxon>Aurantioideae</taxon>
        <taxon>Citrus</taxon>
    </lineage>
</organism>
<feature type="compositionally biased region" description="Basic and acidic residues" evidence="1">
    <location>
        <begin position="8"/>
        <end position="17"/>
    </location>
</feature>
<dbReference type="AlphaFoldDB" id="A0AAP0LYX1"/>
<dbReference type="EMBL" id="JBCGBO010000007">
    <property type="protein sequence ID" value="KAK9186614.1"/>
    <property type="molecule type" value="Genomic_DNA"/>
</dbReference>
<gene>
    <name evidence="2" type="ORF">WN944_018002</name>
</gene>
<reference evidence="2 3" key="1">
    <citation type="submission" date="2024-05" db="EMBL/GenBank/DDBJ databases">
        <title>Haplotype-resolved chromosome-level genome assembly of Huyou (Citrus changshanensis).</title>
        <authorList>
            <person name="Miao C."/>
            <person name="Chen W."/>
            <person name="Wu Y."/>
            <person name="Wang L."/>
            <person name="Zhao S."/>
            <person name="Grierson D."/>
            <person name="Xu C."/>
            <person name="Chen K."/>
        </authorList>
    </citation>
    <scope>NUCLEOTIDE SEQUENCE [LARGE SCALE GENOMIC DNA]</scope>
    <source>
        <strain evidence="2">01-14</strain>
        <tissue evidence="2">Leaf</tissue>
    </source>
</reference>
<protein>
    <submittedName>
        <fullName evidence="2">Uncharacterized protein</fullName>
    </submittedName>
</protein>
<accession>A0AAP0LYX1</accession>
<evidence type="ECO:0000313" key="3">
    <source>
        <dbReference type="Proteomes" id="UP001428341"/>
    </source>
</evidence>
<comment type="caution">
    <text evidence="2">The sequence shown here is derived from an EMBL/GenBank/DDBJ whole genome shotgun (WGS) entry which is preliminary data.</text>
</comment>
<sequence length="94" mass="10637">MPSLPSESVRKATDRSREKPRKRLLDWPRTALVGSLLSASSRLTGREEKRSLDWYWSREKPRKLAPQQSSISIEACLLHGLISISILKPPNGKS</sequence>